<keyword evidence="3" id="KW-1185">Reference proteome</keyword>
<feature type="signal peptide" evidence="1">
    <location>
        <begin position="1"/>
        <end position="22"/>
    </location>
</feature>
<evidence type="ECO:0000313" key="2">
    <source>
        <dbReference type="EMBL" id="VDC31345.1"/>
    </source>
</evidence>
<name>A0A3P5XR26_9RHOB</name>
<reference evidence="2 3" key="1">
    <citation type="submission" date="2018-11" db="EMBL/GenBank/DDBJ databases">
        <authorList>
            <person name="Criscuolo A."/>
        </authorList>
    </citation>
    <scope>NUCLEOTIDE SEQUENCE [LARGE SCALE GENOMIC DNA]</scope>
    <source>
        <strain evidence="2">ACIP111625</strain>
    </source>
</reference>
<dbReference type="RefSeq" id="WP_124087569.1">
    <property type="nucleotide sequence ID" value="NZ_UXAW01000083.1"/>
</dbReference>
<dbReference type="AlphaFoldDB" id="A0A3P5XR26"/>
<accession>A0A3P5XR26</accession>
<sequence>MLFGRFFAGLAIAASVALPGLAQQSEVLFQHKHWKVDIHAWDDGDIACRAMVGSDAENFAIWVFQDSAIQLQFFSTAWDFGSGQNADLQVQIDKKPKWDLTNARLSQNSVQFTLPDSDAAVDFVMEIARGNTLFLRAKDGRDVQSYSLAGSRASIDALIECGGTITSGSPTAPSNPFN</sequence>
<gene>
    <name evidence="2" type="ORF">XINFAN_02841</name>
</gene>
<dbReference type="EMBL" id="UXAW01000083">
    <property type="protein sequence ID" value="VDC31345.1"/>
    <property type="molecule type" value="Genomic_DNA"/>
</dbReference>
<organism evidence="2 3">
    <name type="scientific">Pseudogemmobacter humi</name>
    <dbReference type="NCBI Taxonomy" id="2483812"/>
    <lineage>
        <taxon>Bacteria</taxon>
        <taxon>Pseudomonadati</taxon>
        <taxon>Pseudomonadota</taxon>
        <taxon>Alphaproteobacteria</taxon>
        <taxon>Rhodobacterales</taxon>
        <taxon>Paracoccaceae</taxon>
        <taxon>Pseudogemmobacter</taxon>
    </lineage>
</organism>
<keyword evidence="1" id="KW-0732">Signal</keyword>
<evidence type="ECO:0000256" key="1">
    <source>
        <dbReference type="SAM" id="SignalP"/>
    </source>
</evidence>
<evidence type="ECO:0008006" key="4">
    <source>
        <dbReference type="Google" id="ProtNLM"/>
    </source>
</evidence>
<feature type="chain" id="PRO_5018147493" description="Invasion associated locus B (IalB) protein" evidence="1">
    <location>
        <begin position="23"/>
        <end position="178"/>
    </location>
</feature>
<evidence type="ECO:0000313" key="3">
    <source>
        <dbReference type="Proteomes" id="UP000277498"/>
    </source>
</evidence>
<protein>
    <recommendedName>
        <fullName evidence="4">Invasion associated locus B (IalB) protein</fullName>
    </recommendedName>
</protein>
<dbReference type="Proteomes" id="UP000277498">
    <property type="component" value="Unassembled WGS sequence"/>
</dbReference>
<dbReference type="OrthoDB" id="7688403at2"/>
<proteinExistence type="predicted"/>